<dbReference type="RefSeq" id="WP_226384706.1">
    <property type="nucleotide sequence ID" value="NZ_JADCKA010000002.1"/>
</dbReference>
<protein>
    <recommendedName>
        <fullName evidence="1">DUF6873 domain-containing protein</fullName>
    </recommendedName>
</protein>
<evidence type="ECO:0000259" key="1">
    <source>
        <dbReference type="Pfam" id="PF21778"/>
    </source>
</evidence>
<keyword evidence="3" id="KW-1185">Reference proteome</keyword>
<accession>A0ABR9QWB0</accession>
<comment type="caution">
    <text evidence="2">The sequence shown here is derived from an EMBL/GenBank/DDBJ whole genome shotgun (WGS) entry which is preliminary data.</text>
</comment>
<gene>
    <name evidence="2" type="ORF">INF20_01930</name>
</gene>
<dbReference type="EMBL" id="JADCKA010000002">
    <property type="protein sequence ID" value="MBE5035037.1"/>
    <property type="molecule type" value="Genomic_DNA"/>
</dbReference>
<evidence type="ECO:0000313" key="3">
    <source>
        <dbReference type="Proteomes" id="UP001516588"/>
    </source>
</evidence>
<organism evidence="2 3">
    <name type="scientific">Gallibacter intestinalis</name>
    <dbReference type="NCBI Taxonomy" id="2779356"/>
    <lineage>
        <taxon>Bacteria</taxon>
        <taxon>Bacillati</taxon>
        <taxon>Bacillota</taxon>
        <taxon>Clostridia</taxon>
        <taxon>Eubacteriales</taxon>
        <taxon>Eubacteriaceae</taxon>
        <taxon>Gallibacter</taxon>
    </lineage>
</organism>
<evidence type="ECO:0000313" key="2">
    <source>
        <dbReference type="EMBL" id="MBE5035037.1"/>
    </source>
</evidence>
<feature type="domain" description="DUF6873" evidence="1">
    <location>
        <begin position="56"/>
        <end position="207"/>
    </location>
</feature>
<dbReference type="Pfam" id="PF21778">
    <property type="entry name" value="DUF6873"/>
    <property type="match status" value="1"/>
</dbReference>
<proteinExistence type="predicted"/>
<sequence length="210" mass="23413">MKAYISKNATEQLLKYLKSNDCEIVFTHCDHVHDAIKDHPDIQLCRLKNEIYQGDTDKLSEVYPSDIRYNAACTGKYFIHNLKYTDSDLLKKAENEGLILINVKQGYSKCNIVTVDENSIITSDKGIASSCEGIMDVLLISEGNIILPGFNTGFIGGCSGKLNDTVFFNGDLSKHPDFIKIKDYIENRGLKCLWFKGTSLTDIGSVIIGD</sequence>
<dbReference type="Proteomes" id="UP001516588">
    <property type="component" value="Unassembled WGS sequence"/>
</dbReference>
<name>A0ABR9QWB0_9FIRM</name>
<reference evidence="2 3" key="1">
    <citation type="submission" date="2020-10" db="EMBL/GenBank/DDBJ databases">
        <title>ChiBAC.</title>
        <authorList>
            <person name="Zenner C."/>
            <person name="Hitch T.C.A."/>
            <person name="Clavel T."/>
        </authorList>
    </citation>
    <scope>NUCLEOTIDE SEQUENCE [LARGE SCALE GENOMIC DNA]</scope>
    <source>
        <strain evidence="2 3">DSM 108706</strain>
    </source>
</reference>
<dbReference type="InterPro" id="IPR049238">
    <property type="entry name" value="DUF6873"/>
</dbReference>